<dbReference type="InterPro" id="IPR035093">
    <property type="entry name" value="RelE/ParE_toxin_dom_sf"/>
</dbReference>
<dbReference type="AlphaFoldDB" id="W9GS65"/>
<dbReference type="Gene3D" id="3.30.2310.20">
    <property type="entry name" value="RelE-like"/>
    <property type="match status" value="1"/>
</dbReference>
<accession>W9GS65</accession>
<reference evidence="3 4" key="1">
    <citation type="submission" date="2013-08" db="EMBL/GenBank/DDBJ databases">
        <title>The genome sequence of Skermanella stibiiresistens.</title>
        <authorList>
            <person name="Zhu W."/>
            <person name="Wang G."/>
        </authorList>
    </citation>
    <scope>NUCLEOTIDE SEQUENCE [LARGE SCALE GENOMIC DNA]</scope>
    <source>
        <strain evidence="3 4">SB22</strain>
    </source>
</reference>
<comment type="caution">
    <text evidence="3">The sequence shown here is derived from an EMBL/GenBank/DDBJ whole genome shotgun (WGS) entry which is preliminary data.</text>
</comment>
<dbReference type="PANTHER" id="PTHR33755:SF6">
    <property type="entry name" value="PLASMID STABILIZATION SYSTEM PROTEIN"/>
    <property type="match status" value="1"/>
</dbReference>
<dbReference type="Proteomes" id="UP000019486">
    <property type="component" value="Unassembled WGS sequence"/>
</dbReference>
<evidence type="ECO:0008006" key="5">
    <source>
        <dbReference type="Google" id="ProtNLM"/>
    </source>
</evidence>
<dbReference type="STRING" id="1385369.N825_25730"/>
<dbReference type="InterPro" id="IPR051803">
    <property type="entry name" value="TA_system_RelE-like_toxin"/>
</dbReference>
<evidence type="ECO:0000256" key="2">
    <source>
        <dbReference type="ARBA" id="ARBA00022649"/>
    </source>
</evidence>
<dbReference type="InterPro" id="IPR007712">
    <property type="entry name" value="RelE/ParE_toxin"/>
</dbReference>
<keyword evidence="2" id="KW-1277">Toxin-antitoxin system</keyword>
<evidence type="ECO:0000313" key="4">
    <source>
        <dbReference type="Proteomes" id="UP000019486"/>
    </source>
</evidence>
<comment type="similarity">
    <text evidence="1">Belongs to the RelE toxin family.</text>
</comment>
<dbReference type="Pfam" id="PF05016">
    <property type="entry name" value="ParE_toxin"/>
    <property type="match status" value="1"/>
</dbReference>
<proteinExistence type="inferred from homology"/>
<evidence type="ECO:0000256" key="1">
    <source>
        <dbReference type="ARBA" id="ARBA00006226"/>
    </source>
</evidence>
<dbReference type="EMBL" id="AVFL01000037">
    <property type="protein sequence ID" value="EWY36725.1"/>
    <property type="molecule type" value="Genomic_DNA"/>
</dbReference>
<organism evidence="3 4">
    <name type="scientific">Skermanella stibiiresistens SB22</name>
    <dbReference type="NCBI Taxonomy" id="1385369"/>
    <lineage>
        <taxon>Bacteria</taxon>
        <taxon>Pseudomonadati</taxon>
        <taxon>Pseudomonadota</taxon>
        <taxon>Alphaproteobacteria</taxon>
        <taxon>Rhodospirillales</taxon>
        <taxon>Azospirillaceae</taxon>
        <taxon>Skermanella</taxon>
    </lineage>
</organism>
<sequence length="97" mass="10716">MTLPVEFSGAAEIDLEAIADYIGQGNPKRALSFTRELVARCKRIAIQPRAFPLRDEFGSGIGAAVHSSYLILYAERNDRLVIERIAQGARDLDGLNR</sequence>
<gene>
    <name evidence="3" type="ORF">N825_25730</name>
</gene>
<dbReference type="PANTHER" id="PTHR33755">
    <property type="entry name" value="TOXIN PARE1-RELATED"/>
    <property type="match status" value="1"/>
</dbReference>
<name>W9GS65_9PROT</name>
<keyword evidence="4" id="KW-1185">Reference proteome</keyword>
<dbReference type="RefSeq" id="WP_198038968.1">
    <property type="nucleotide sequence ID" value="NZ_AVFL01000037.1"/>
</dbReference>
<protein>
    <recommendedName>
        <fullName evidence="5">Plasmid stabilization protein</fullName>
    </recommendedName>
</protein>
<evidence type="ECO:0000313" key="3">
    <source>
        <dbReference type="EMBL" id="EWY36725.1"/>
    </source>
</evidence>